<organism evidence="9 10">
    <name type="scientific">Rhizophlyctis rosea</name>
    <dbReference type="NCBI Taxonomy" id="64517"/>
    <lineage>
        <taxon>Eukaryota</taxon>
        <taxon>Fungi</taxon>
        <taxon>Fungi incertae sedis</taxon>
        <taxon>Chytridiomycota</taxon>
        <taxon>Chytridiomycota incertae sedis</taxon>
        <taxon>Chytridiomycetes</taxon>
        <taxon>Rhizophlyctidales</taxon>
        <taxon>Rhizophlyctidaceae</taxon>
        <taxon>Rhizophlyctis</taxon>
    </lineage>
</organism>
<feature type="repeat" description="ARM" evidence="7">
    <location>
        <begin position="143"/>
        <end position="185"/>
    </location>
</feature>
<feature type="region of interest" description="Disordered" evidence="8">
    <location>
        <begin position="761"/>
        <end position="791"/>
    </location>
</feature>
<dbReference type="Gene3D" id="1.25.10.10">
    <property type="entry name" value="Leucine-rich Repeat Variant"/>
    <property type="match status" value="2"/>
</dbReference>
<proteinExistence type="predicted"/>
<protein>
    <submittedName>
        <fullName evidence="9">Rap1 GTPase-GDP dissociation stimulator 1</fullName>
    </submittedName>
</protein>
<keyword evidence="6" id="KW-0496">Mitochondrion</keyword>
<evidence type="ECO:0000256" key="6">
    <source>
        <dbReference type="ARBA" id="ARBA00023128"/>
    </source>
</evidence>
<dbReference type="PANTHER" id="PTHR10957">
    <property type="entry name" value="RAP1 GTPASE-GDP DISSOCIATION STIMULATOR 1"/>
    <property type="match status" value="1"/>
</dbReference>
<dbReference type="PROSITE" id="PS50176">
    <property type="entry name" value="ARM_REPEAT"/>
    <property type="match status" value="1"/>
</dbReference>
<dbReference type="Proteomes" id="UP001212841">
    <property type="component" value="Unassembled WGS sequence"/>
</dbReference>
<gene>
    <name evidence="9" type="primary">RAP1GDS1</name>
    <name evidence="9" type="ORF">HK097_008727</name>
</gene>
<evidence type="ECO:0000256" key="1">
    <source>
        <dbReference type="ARBA" id="ARBA00004173"/>
    </source>
</evidence>
<accession>A0AAD5X5E2</accession>
<dbReference type="SUPFAM" id="SSF48371">
    <property type="entry name" value="ARM repeat"/>
    <property type="match status" value="1"/>
</dbReference>
<evidence type="ECO:0000256" key="2">
    <source>
        <dbReference type="ARBA" id="ARBA00004240"/>
    </source>
</evidence>
<sequence>MDKQALLQLQKEGSPTLITAEIVKNIPHDEPTRIAISQDEELLSALKTLLESVVAPQKDSDRHIYAAEGAAIAKLLAETAKAEESRSPIAEAGLIPVLITAHSCAQHGSGSSEDELAIQTLRALANLCFDDEHNREIILETPNAIQTLVASLNSQNPPVLITTCGALLNISMDNEPLQTEALSAGALHKALDLVHFSTDDTTATRYAGVGVAAIRLISNLVEPEKGVEELLSSGGLKQLLNLLRHRHNIILQAGVPPEQFESAIEELDALTVVLETIAENVNVQRSIVRDDLLDNLLDFVDHRPAADSDLGDDDVQTYKDVRKTVSRIVTLVTMNDTNMSEIPSKPEIISRFKLWMTSGVHTGNEAEEDEIRMSGALCIGNLARSDETCAALVHQHGVAQSVLDLLKLEIDRLRASGVREETKSTIKVLHAVIGALKNLSLAAEDRAILGNIGVIPAVAQLLEIEGIKPVQYGCVGILKNLCAGNNGMDEKQSRLRTATFTDVSESNVYRVISGLEPPSPEAGLASLPVPAAIDNTPFGKLIALIWNATGDNDMGIRNEGGRFIVNVVRLAHRVKALQYTRKLIDSNIIPPLLQIVTGALLTKNRNVAADGAIQEDDEHHVHFDATPMEGQVFPLVQNEGIVALILICNAFPDAIPRITRYYASLTPTLIQILRNGLADEEKAAHEVAHEYADEAKVNVCILARALIQGDADFRAKISSELRPVLEKLEAVAPSKTVAHAEPTTPASPIAMPLAPLMDLSRSGTRSARGLGEKGPSRKELEGEMGRGSMGMVDNGVGLKEAVSEVLAVI</sequence>
<comment type="subcellular location">
    <subcellularLocation>
        <location evidence="3">Cytoplasm</location>
        <location evidence="3">Cytosol</location>
    </subcellularLocation>
    <subcellularLocation>
        <location evidence="2">Endoplasmic reticulum</location>
    </subcellularLocation>
    <subcellularLocation>
        <location evidence="1">Mitochondrion</location>
    </subcellularLocation>
</comment>
<evidence type="ECO:0000313" key="10">
    <source>
        <dbReference type="Proteomes" id="UP001212841"/>
    </source>
</evidence>
<feature type="compositionally biased region" description="Basic and acidic residues" evidence="8">
    <location>
        <begin position="770"/>
        <end position="784"/>
    </location>
</feature>
<name>A0AAD5X5E2_9FUNG</name>
<evidence type="ECO:0000256" key="7">
    <source>
        <dbReference type="PROSITE-ProRule" id="PRU00259"/>
    </source>
</evidence>
<dbReference type="InterPro" id="IPR016024">
    <property type="entry name" value="ARM-type_fold"/>
</dbReference>
<evidence type="ECO:0000256" key="4">
    <source>
        <dbReference type="ARBA" id="ARBA00022490"/>
    </source>
</evidence>
<dbReference type="GO" id="GO:0005085">
    <property type="term" value="F:guanyl-nucleotide exchange factor activity"/>
    <property type="evidence" value="ECO:0007669"/>
    <property type="project" value="InterPro"/>
</dbReference>
<keyword evidence="10" id="KW-1185">Reference proteome</keyword>
<dbReference type="EMBL" id="JADGJD010000053">
    <property type="protein sequence ID" value="KAJ3055918.1"/>
    <property type="molecule type" value="Genomic_DNA"/>
</dbReference>
<dbReference type="InterPro" id="IPR011989">
    <property type="entry name" value="ARM-like"/>
</dbReference>
<dbReference type="InterPro" id="IPR000225">
    <property type="entry name" value="Armadillo"/>
</dbReference>
<dbReference type="SMART" id="SM00185">
    <property type="entry name" value="ARM"/>
    <property type="match status" value="5"/>
</dbReference>
<reference evidence="9" key="1">
    <citation type="submission" date="2020-05" db="EMBL/GenBank/DDBJ databases">
        <title>Phylogenomic resolution of chytrid fungi.</title>
        <authorList>
            <person name="Stajich J.E."/>
            <person name="Amses K."/>
            <person name="Simmons R."/>
            <person name="Seto K."/>
            <person name="Myers J."/>
            <person name="Bonds A."/>
            <person name="Quandt C.A."/>
            <person name="Barry K."/>
            <person name="Liu P."/>
            <person name="Grigoriev I."/>
            <person name="Longcore J.E."/>
            <person name="James T.Y."/>
        </authorList>
    </citation>
    <scope>NUCLEOTIDE SEQUENCE</scope>
    <source>
        <strain evidence="9">JEL0318</strain>
    </source>
</reference>
<comment type="caution">
    <text evidence="9">The sequence shown here is derived from an EMBL/GenBank/DDBJ whole genome shotgun (WGS) entry which is preliminary data.</text>
</comment>
<evidence type="ECO:0000256" key="3">
    <source>
        <dbReference type="ARBA" id="ARBA00004514"/>
    </source>
</evidence>
<dbReference type="InterPro" id="IPR040144">
    <property type="entry name" value="RAP1GDS1"/>
</dbReference>
<dbReference type="GO" id="GO:0005783">
    <property type="term" value="C:endoplasmic reticulum"/>
    <property type="evidence" value="ECO:0007669"/>
    <property type="project" value="UniProtKB-SubCell"/>
</dbReference>
<dbReference type="GO" id="GO:0005829">
    <property type="term" value="C:cytosol"/>
    <property type="evidence" value="ECO:0007669"/>
    <property type="project" value="UniProtKB-SubCell"/>
</dbReference>
<keyword evidence="4" id="KW-0963">Cytoplasm</keyword>
<evidence type="ECO:0000256" key="5">
    <source>
        <dbReference type="ARBA" id="ARBA00022824"/>
    </source>
</evidence>
<evidence type="ECO:0000256" key="8">
    <source>
        <dbReference type="SAM" id="MobiDB-lite"/>
    </source>
</evidence>
<dbReference type="AlphaFoldDB" id="A0AAD5X5E2"/>
<evidence type="ECO:0000313" key="9">
    <source>
        <dbReference type="EMBL" id="KAJ3055918.1"/>
    </source>
</evidence>
<dbReference type="GO" id="GO:0005739">
    <property type="term" value="C:mitochondrion"/>
    <property type="evidence" value="ECO:0007669"/>
    <property type="project" value="UniProtKB-SubCell"/>
</dbReference>
<keyword evidence="5" id="KW-0256">Endoplasmic reticulum</keyword>